<dbReference type="InterPro" id="IPR005467">
    <property type="entry name" value="His_kinase_dom"/>
</dbReference>
<dbReference type="SUPFAM" id="SSF55785">
    <property type="entry name" value="PYP-like sensor domain (PAS domain)"/>
    <property type="match status" value="1"/>
</dbReference>
<dbReference type="Pfam" id="PF02518">
    <property type="entry name" value="HATPase_c"/>
    <property type="match status" value="1"/>
</dbReference>
<dbReference type="FunFam" id="3.30.565.10:FF:000006">
    <property type="entry name" value="Sensor histidine kinase WalK"/>
    <property type="match status" value="1"/>
</dbReference>
<dbReference type="CDD" id="cd00082">
    <property type="entry name" value="HisKA"/>
    <property type="match status" value="1"/>
</dbReference>
<dbReference type="InterPro" id="IPR004358">
    <property type="entry name" value="Sig_transdc_His_kin-like_C"/>
</dbReference>
<dbReference type="InterPro" id="IPR035965">
    <property type="entry name" value="PAS-like_dom_sf"/>
</dbReference>
<evidence type="ECO:0000256" key="6">
    <source>
        <dbReference type="ARBA" id="ARBA00023012"/>
    </source>
</evidence>
<keyword evidence="6" id="KW-0902">Two-component regulatory system</keyword>
<evidence type="ECO:0000256" key="5">
    <source>
        <dbReference type="ARBA" id="ARBA00022777"/>
    </source>
</evidence>
<accession>A7NRI6</accession>
<dbReference type="Proteomes" id="UP000000263">
    <property type="component" value="Chromosome"/>
</dbReference>
<dbReference type="PANTHER" id="PTHR43304:SF1">
    <property type="entry name" value="PAC DOMAIN-CONTAINING PROTEIN"/>
    <property type="match status" value="1"/>
</dbReference>
<dbReference type="EMBL" id="CP000804">
    <property type="protein sequence ID" value="ABU60182.1"/>
    <property type="molecule type" value="Genomic_DNA"/>
</dbReference>
<dbReference type="InterPro" id="IPR003594">
    <property type="entry name" value="HATPase_dom"/>
</dbReference>
<dbReference type="PANTHER" id="PTHR43304">
    <property type="entry name" value="PHYTOCHROME-LIKE PROTEIN CPH1"/>
    <property type="match status" value="1"/>
</dbReference>
<protein>
    <recommendedName>
        <fullName evidence="2">histidine kinase</fullName>
        <ecNumber evidence="2">2.7.13.3</ecNumber>
    </recommendedName>
</protein>
<dbReference type="SMART" id="SM00388">
    <property type="entry name" value="HisKA"/>
    <property type="match status" value="1"/>
</dbReference>
<dbReference type="eggNOG" id="COG4251">
    <property type="taxonomic scope" value="Bacteria"/>
</dbReference>
<dbReference type="InterPro" id="IPR013656">
    <property type="entry name" value="PAS_4"/>
</dbReference>
<evidence type="ECO:0000313" key="9">
    <source>
        <dbReference type="Proteomes" id="UP000000263"/>
    </source>
</evidence>
<dbReference type="InterPro" id="IPR036097">
    <property type="entry name" value="HisK_dim/P_sf"/>
</dbReference>
<dbReference type="SUPFAM" id="SSF55874">
    <property type="entry name" value="ATPase domain of HSP90 chaperone/DNA topoisomerase II/histidine kinase"/>
    <property type="match status" value="1"/>
</dbReference>
<evidence type="ECO:0000256" key="3">
    <source>
        <dbReference type="ARBA" id="ARBA00022553"/>
    </source>
</evidence>
<dbReference type="PROSITE" id="PS50109">
    <property type="entry name" value="HIS_KIN"/>
    <property type="match status" value="1"/>
</dbReference>
<keyword evidence="9" id="KW-1185">Reference proteome</keyword>
<sequence>MQTSDASGAMPILASTHDDTPETIACQSVLDALNAQIAVLDRNGVIIAANRAWFRLIAAQSGDRLFRIGAHYRDDWTCEQSVFADVVPDAPAGIDAVLRGERSSFMQEYSRPTDDGERWFRLEALPLREGGVALVNTDITAQPAVEALVRLREQHQRLQDRVRRRRRLAHAPRQSLRLLIEQTTRLARANTELQQFTSIVSHELREPLRMVVSFLDLLRRRYGEQLDDRANEYIAYAHDGATRMQAIIDKLLAYARLDQHRSVVRPVDCNDVLARAIGMLQVAIAESRAEITFDPLPVVFGDDVELGLVFRNLISNAIKFRGDERPRIHIGAQRRMNEWLFTVRDHGIGIPAEDVERIFDIFVRGQSRRQYPGSGIGLAICRKVITRHGGRIWVERPVDGGSLFCFTLPALP</sequence>
<comment type="catalytic activity">
    <reaction evidence="1">
        <text>ATP + protein L-histidine = ADP + protein N-phospho-L-histidine.</text>
        <dbReference type="EC" id="2.7.13.3"/>
    </reaction>
</comment>
<dbReference type="EC" id="2.7.13.3" evidence="2"/>
<dbReference type="GO" id="GO:0000155">
    <property type="term" value="F:phosphorelay sensor kinase activity"/>
    <property type="evidence" value="ECO:0007669"/>
    <property type="project" value="InterPro"/>
</dbReference>
<keyword evidence="5 8" id="KW-0418">Kinase</keyword>
<name>A7NRI6_ROSCS</name>
<proteinExistence type="predicted"/>
<dbReference type="PRINTS" id="PR00344">
    <property type="entry name" value="BCTRLSENSOR"/>
</dbReference>
<dbReference type="HOGENOM" id="CLU_000445_114_71_0"/>
<dbReference type="InterPro" id="IPR036890">
    <property type="entry name" value="HATPase_C_sf"/>
</dbReference>
<dbReference type="STRING" id="383372.Rcas_4151"/>
<feature type="domain" description="Histidine kinase" evidence="7">
    <location>
        <begin position="199"/>
        <end position="412"/>
    </location>
</feature>
<dbReference type="InterPro" id="IPR052162">
    <property type="entry name" value="Sensor_kinase/Photoreceptor"/>
</dbReference>
<dbReference type="Gene3D" id="3.30.565.10">
    <property type="entry name" value="Histidine kinase-like ATPase, C-terminal domain"/>
    <property type="match status" value="1"/>
</dbReference>
<dbReference type="Gene3D" id="1.10.287.130">
    <property type="match status" value="1"/>
</dbReference>
<gene>
    <name evidence="8" type="ordered locus">Rcas_4151</name>
</gene>
<keyword evidence="4" id="KW-0808">Transferase</keyword>
<reference evidence="8 9" key="1">
    <citation type="submission" date="2007-08" db="EMBL/GenBank/DDBJ databases">
        <title>Complete sequence of Roseiflexus castenholzii DSM 13941.</title>
        <authorList>
            <consortium name="US DOE Joint Genome Institute"/>
            <person name="Copeland A."/>
            <person name="Lucas S."/>
            <person name="Lapidus A."/>
            <person name="Barry K."/>
            <person name="Glavina del Rio T."/>
            <person name="Dalin E."/>
            <person name="Tice H."/>
            <person name="Pitluck S."/>
            <person name="Thompson L.S."/>
            <person name="Brettin T."/>
            <person name="Bruce D."/>
            <person name="Detter J.C."/>
            <person name="Han C."/>
            <person name="Tapia R."/>
            <person name="Schmutz J."/>
            <person name="Larimer F."/>
            <person name="Land M."/>
            <person name="Hauser L."/>
            <person name="Kyrpides N."/>
            <person name="Mikhailova N."/>
            <person name="Bryant D.A."/>
            <person name="Hanada S."/>
            <person name="Tsukatani Y."/>
            <person name="Richardson P."/>
        </authorList>
    </citation>
    <scope>NUCLEOTIDE SEQUENCE [LARGE SCALE GENOMIC DNA]</scope>
    <source>
        <strain evidence="9">DSM 13941 / HLO8</strain>
    </source>
</reference>
<evidence type="ECO:0000256" key="4">
    <source>
        <dbReference type="ARBA" id="ARBA00022679"/>
    </source>
</evidence>
<evidence type="ECO:0000259" key="7">
    <source>
        <dbReference type="PROSITE" id="PS50109"/>
    </source>
</evidence>
<dbReference type="Gene3D" id="3.30.450.20">
    <property type="entry name" value="PAS domain"/>
    <property type="match status" value="1"/>
</dbReference>
<dbReference type="Pfam" id="PF08448">
    <property type="entry name" value="PAS_4"/>
    <property type="match status" value="1"/>
</dbReference>
<dbReference type="SMART" id="SM00387">
    <property type="entry name" value="HATPase_c"/>
    <property type="match status" value="1"/>
</dbReference>
<dbReference type="SUPFAM" id="SSF47384">
    <property type="entry name" value="Homodimeric domain of signal transducing histidine kinase"/>
    <property type="match status" value="1"/>
</dbReference>
<keyword evidence="3" id="KW-0597">Phosphoprotein</keyword>
<organism evidence="8 9">
    <name type="scientific">Roseiflexus castenholzii (strain DSM 13941 / HLO8)</name>
    <dbReference type="NCBI Taxonomy" id="383372"/>
    <lineage>
        <taxon>Bacteria</taxon>
        <taxon>Bacillati</taxon>
        <taxon>Chloroflexota</taxon>
        <taxon>Chloroflexia</taxon>
        <taxon>Chloroflexales</taxon>
        <taxon>Roseiflexineae</taxon>
        <taxon>Roseiflexaceae</taxon>
        <taxon>Roseiflexus</taxon>
    </lineage>
</organism>
<evidence type="ECO:0000313" key="8">
    <source>
        <dbReference type="EMBL" id="ABU60182.1"/>
    </source>
</evidence>
<evidence type="ECO:0000256" key="1">
    <source>
        <dbReference type="ARBA" id="ARBA00000085"/>
    </source>
</evidence>
<dbReference type="Pfam" id="PF00512">
    <property type="entry name" value="HisKA"/>
    <property type="match status" value="1"/>
</dbReference>
<dbReference type="InterPro" id="IPR003661">
    <property type="entry name" value="HisK_dim/P_dom"/>
</dbReference>
<dbReference type="KEGG" id="rca:Rcas_4151"/>
<evidence type="ECO:0000256" key="2">
    <source>
        <dbReference type="ARBA" id="ARBA00012438"/>
    </source>
</evidence>
<dbReference type="AlphaFoldDB" id="A7NRI6"/>